<evidence type="ECO:0000313" key="9">
    <source>
        <dbReference type="EMBL" id="HGU42426.1"/>
    </source>
</evidence>
<dbReference type="GO" id="GO:0016780">
    <property type="term" value="F:phosphotransferase activity, for other substituted phosphate groups"/>
    <property type="evidence" value="ECO:0007669"/>
    <property type="project" value="TreeGrafter"/>
</dbReference>
<keyword evidence="5 7" id="KW-1133">Transmembrane helix</keyword>
<keyword evidence="4 7" id="KW-0812">Transmembrane</keyword>
<evidence type="ECO:0000256" key="2">
    <source>
        <dbReference type="ARBA" id="ARBA00006464"/>
    </source>
</evidence>
<dbReference type="GO" id="GO:0016020">
    <property type="term" value="C:membrane"/>
    <property type="evidence" value="ECO:0007669"/>
    <property type="project" value="UniProtKB-SubCell"/>
</dbReference>
<dbReference type="Pfam" id="PF02397">
    <property type="entry name" value="Bac_transf"/>
    <property type="match status" value="1"/>
</dbReference>
<keyword evidence="3 9" id="KW-0808">Transferase</keyword>
<dbReference type="PANTHER" id="PTHR30576:SF0">
    <property type="entry name" value="UNDECAPRENYL-PHOSPHATE N-ACETYLGALACTOSAMINYL 1-PHOSPHATE TRANSFERASE-RELATED"/>
    <property type="match status" value="1"/>
</dbReference>
<comment type="similarity">
    <text evidence="2">Belongs to the bacterial sugar transferase family.</text>
</comment>
<keyword evidence="6 7" id="KW-0472">Membrane</keyword>
<dbReference type="InterPro" id="IPR017475">
    <property type="entry name" value="EPS_sugar_tfrase"/>
</dbReference>
<evidence type="ECO:0000256" key="5">
    <source>
        <dbReference type="ARBA" id="ARBA00022989"/>
    </source>
</evidence>
<dbReference type="NCBIfam" id="TIGR03025">
    <property type="entry name" value="EPS_sugtrans"/>
    <property type="match status" value="1"/>
</dbReference>
<evidence type="ECO:0000256" key="1">
    <source>
        <dbReference type="ARBA" id="ARBA00004141"/>
    </source>
</evidence>
<feature type="transmembrane region" description="Helical" evidence="7">
    <location>
        <begin position="230"/>
        <end position="256"/>
    </location>
</feature>
<evidence type="ECO:0000256" key="4">
    <source>
        <dbReference type="ARBA" id="ARBA00022692"/>
    </source>
</evidence>
<gene>
    <name evidence="9" type="ORF">ENT72_05890</name>
</gene>
<accession>A0A7C4VX99</accession>
<dbReference type="AlphaFoldDB" id="A0A7C4VX99"/>
<evidence type="ECO:0000256" key="7">
    <source>
        <dbReference type="SAM" id="Phobius"/>
    </source>
</evidence>
<comment type="subcellular location">
    <subcellularLocation>
        <location evidence="1">Membrane</location>
        <topology evidence="1">Multi-pass membrane protein</topology>
    </subcellularLocation>
</comment>
<dbReference type="EMBL" id="DSZT01000187">
    <property type="protein sequence ID" value="HGU42426.1"/>
    <property type="molecule type" value="Genomic_DNA"/>
</dbReference>
<evidence type="ECO:0000256" key="3">
    <source>
        <dbReference type="ARBA" id="ARBA00022679"/>
    </source>
</evidence>
<dbReference type="PANTHER" id="PTHR30576">
    <property type="entry name" value="COLANIC BIOSYNTHESIS UDP-GLUCOSE LIPID CARRIER TRANSFERASE"/>
    <property type="match status" value="1"/>
</dbReference>
<dbReference type="InterPro" id="IPR003362">
    <property type="entry name" value="Bact_transf"/>
</dbReference>
<evidence type="ECO:0000256" key="6">
    <source>
        <dbReference type="ARBA" id="ARBA00023136"/>
    </source>
</evidence>
<name>A0A7C4VX99_FERPE</name>
<feature type="transmembrane region" description="Helical" evidence="7">
    <location>
        <begin position="86"/>
        <end position="108"/>
    </location>
</feature>
<proteinExistence type="inferred from homology"/>
<protein>
    <submittedName>
        <fullName evidence="9">Exopolysaccharide biosynthesis polyprenyl glycosylphosphotransferase</fullName>
    </submittedName>
</protein>
<feature type="transmembrane region" description="Helical" evidence="7">
    <location>
        <begin position="56"/>
        <end position="74"/>
    </location>
</feature>
<sequence>MNGIIIYINLALSFIISYRLFDDILLASVTSVVLVLGAYAFRTYEYESLESLNEQFVRMLVSTFFTALFVLLINSFDSVPLPNHKIIAGIILVYFALPFVNFLCYNLFVNMLQRPKEYLVIGRREEIGHILDEITQKSKGRYIFAEYINPSPVSVKEKIKEYDNILVANFELYRRARYLIEPYKNQKKIEYLSDLSEQVLKRIPLEVIDKFREYYTLEFEKAKDSPAKRILDILCGIVGIILFSPLIAIFSLMILIEDGPPVVFKQRRVGKNNKEFLLVKLRSMRKQTSGTPKFADQEKDRILRVGKIIRPTRIDESLQFWNILKGDMSIVGPRPEQIPFVREFEQKIPYYSYRHKLKPGLTGWAQIMYQYSSTLEEVKKKLEYDLYYIKNRSTLMDLRIILQTIEAIFWRRGAR</sequence>
<feature type="domain" description="Bacterial sugar transferase" evidence="8">
    <location>
        <begin position="228"/>
        <end position="409"/>
    </location>
</feature>
<organism evidence="9">
    <name type="scientific">Fervidobacterium pennivorans</name>
    <dbReference type="NCBI Taxonomy" id="93466"/>
    <lineage>
        <taxon>Bacteria</taxon>
        <taxon>Thermotogati</taxon>
        <taxon>Thermotogota</taxon>
        <taxon>Thermotogae</taxon>
        <taxon>Thermotogales</taxon>
        <taxon>Fervidobacteriaceae</taxon>
        <taxon>Fervidobacterium</taxon>
    </lineage>
</organism>
<feature type="transmembrane region" description="Helical" evidence="7">
    <location>
        <begin position="24"/>
        <end position="44"/>
    </location>
</feature>
<reference evidence="9" key="1">
    <citation type="journal article" date="2020" name="mSystems">
        <title>Genome- and Community-Level Interaction Insights into Carbon Utilization and Element Cycling Functions of Hydrothermarchaeota in Hydrothermal Sediment.</title>
        <authorList>
            <person name="Zhou Z."/>
            <person name="Liu Y."/>
            <person name="Xu W."/>
            <person name="Pan J."/>
            <person name="Luo Z.H."/>
            <person name="Li M."/>
        </authorList>
    </citation>
    <scope>NUCLEOTIDE SEQUENCE [LARGE SCALE GENOMIC DNA]</scope>
    <source>
        <strain evidence="9">SpSt-604</strain>
    </source>
</reference>
<comment type="caution">
    <text evidence="9">The sequence shown here is derived from an EMBL/GenBank/DDBJ whole genome shotgun (WGS) entry which is preliminary data.</text>
</comment>
<evidence type="ECO:0000259" key="8">
    <source>
        <dbReference type="Pfam" id="PF02397"/>
    </source>
</evidence>